<organism evidence="2 3">
    <name type="scientific">Nocardioides cavernae</name>
    <dbReference type="NCBI Taxonomy" id="1921566"/>
    <lineage>
        <taxon>Bacteria</taxon>
        <taxon>Bacillati</taxon>
        <taxon>Actinomycetota</taxon>
        <taxon>Actinomycetes</taxon>
        <taxon>Propionibacteriales</taxon>
        <taxon>Nocardioidaceae</taxon>
        <taxon>Nocardioides</taxon>
    </lineage>
</organism>
<reference evidence="2 3" key="2">
    <citation type="submission" date="2020-08" db="EMBL/GenBank/DDBJ databases">
        <title>The Agave Microbiome: Exploring the role of microbial communities in plant adaptations to desert environments.</title>
        <authorList>
            <person name="Partida-Martinez L.P."/>
        </authorList>
    </citation>
    <scope>NUCLEOTIDE SEQUENCE [LARGE SCALE GENOMIC DNA]</scope>
    <source>
        <strain evidence="2 3">AT2.17</strain>
    </source>
</reference>
<feature type="transmembrane region" description="Helical" evidence="1">
    <location>
        <begin position="105"/>
        <end position="131"/>
    </location>
</feature>
<feature type="transmembrane region" description="Helical" evidence="1">
    <location>
        <begin position="52"/>
        <end position="72"/>
    </location>
</feature>
<dbReference type="RefSeq" id="WP_179621200.1">
    <property type="nucleotide sequence ID" value="NZ_JACCBW010000005.1"/>
</dbReference>
<keyword evidence="1" id="KW-0812">Transmembrane</keyword>
<dbReference type="EMBL" id="JACCBW010000005">
    <property type="protein sequence ID" value="NYE38557.1"/>
    <property type="molecule type" value="Genomic_DNA"/>
</dbReference>
<name>A0A7Y9H601_9ACTN</name>
<comment type="caution">
    <text evidence="2">The sequence shown here is derived from an EMBL/GenBank/DDBJ whole genome shotgun (WGS) entry which is preliminary data.</text>
</comment>
<proteinExistence type="predicted"/>
<dbReference type="AlphaFoldDB" id="A0A7Y9H601"/>
<reference evidence="2 3" key="1">
    <citation type="submission" date="2020-07" db="EMBL/GenBank/DDBJ databases">
        <authorList>
            <person name="Partida-Martinez L."/>
            <person name="Huntemann M."/>
            <person name="Clum A."/>
            <person name="Wang J."/>
            <person name="Palaniappan K."/>
            <person name="Ritter S."/>
            <person name="Chen I.-M."/>
            <person name="Stamatis D."/>
            <person name="Reddy T."/>
            <person name="O'Malley R."/>
            <person name="Daum C."/>
            <person name="Shapiro N."/>
            <person name="Ivanova N."/>
            <person name="Kyrpides N."/>
            <person name="Woyke T."/>
        </authorList>
    </citation>
    <scope>NUCLEOTIDE SEQUENCE [LARGE SCALE GENOMIC DNA]</scope>
    <source>
        <strain evidence="2 3">AT2.17</strain>
    </source>
</reference>
<keyword evidence="1" id="KW-0472">Membrane</keyword>
<keyword evidence="3" id="KW-1185">Reference proteome</keyword>
<feature type="transmembrane region" description="Helical" evidence="1">
    <location>
        <begin position="79"/>
        <end position="99"/>
    </location>
</feature>
<accession>A0A7Y9H601</accession>
<dbReference type="Proteomes" id="UP000549911">
    <property type="component" value="Unassembled WGS sequence"/>
</dbReference>
<evidence type="ECO:0000313" key="2">
    <source>
        <dbReference type="EMBL" id="NYE38557.1"/>
    </source>
</evidence>
<keyword evidence="1" id="KW-1133">Transmembrane helix</keyword>
<feature type="transmembrane region" description="Helical" evidence="1">
    <location>
        <begin position="12"/>
        <end position="32"/>
    </location>
</feature>
<protein>
    <submittedName>
        <fullName evidence="2">Peptidoglycan/LPS O-acetylase OafA/YrhL</fullName>
    </submittedName>
</protein>
<evidence type="ECO:0000256" key="1">
    <source>
        <dbReference type="SAM" id="Phobius"/>
    </source>
</evidence>
<evidence type="ECO:0000313" key="3">
    <source>
        <dbReference type="Proteomes" id="UP000549911"/>
    </source>
</evidence>
<sequence>MSDLERSRDTRPRVGPAALGLAVFAALMWAAWLGWDDEYHVVDGVEQGPYRTWQVLGCGASVAVGAVLAQAWARTRGGVVLAVAGAVGLAVPWAVHAASTDDSGLWFVGLVLLLAGAVLGLALLLTVAAAVRTRLARRDT</sequence>
<gene>
    <name evidence="2" type="ORF">F4692_003707</name>
</gene>